<keyword evidence="1" id="KW-0547">Nucleotide-binding</keyword>
<evidence type="ECO:0000256" key="1">
    <source>
        <dbReference type="ARBA" id="ARBA00022741"/>
    </source>
</evidence>
<dbReference type="PANTHER" id="PTHR22942:SF39">
    <property type="entry name" value="DNA REPAIR PROTEIN RAD51 HOMOLOG 1"/>
    <property type="match status" value="1"/>
</dbReference>
<dbReference type="GO" id="GO:0000150">
    <property type="term" value="F:DNA strand exchange activity"/>
    <property type="evidence" value="ECO:0007669"/>
    <property type="project" value="TreeGrafter"/>
</dbReference>
<evidence type="ECO:0000313" key="5">
    <source>
        <dbReference type="EMBL" id="RIB19738.1"/>
    </source>
</evidence>
<dbReference type="AlphaFoldDB" id="A0A397VDA9"/>
<protein>
    <submittedName>
        <fullName evidence="5">DNA recombination and repair protein Rad51</fullName>
    </submittedName>
</protein>
<dbReference type="GO" id="GO:0042148">
    <property type="term" value="P:DNA strand invasion"/>
    <property type="evidence" value="ECO:0007669"/>
    <property type="project" value="TreeGrafter"/>
</dbReference>
<dbReference type="GO" id="GO:0140664">
    <property type="term" value="F:ATP-dependent DNA damage sensor activity"/>
    <property type="evidence" value="ECO:0007669"/>
    <property type="project" value="InterPro"/>
</dbReference>
<dbReference type="PROSITE" id="PS50162">
    <property type="entry name" value="RECA_2"/>
    <property type="match status" value="1"/>
</dbReference>
<reference evidence="5 6" key="1">
    <citation type="submission" date="2018-06" db="EMBL/GenBank/DDBJ databases">
        <title>Comparative genomics reveals the genomic features of Rhizophagus irregularis, R. cerebriforme, R. diaphanum and Gigaspora rosea, and their symbiotic lifestyle signature.</title>
        <authorList>
            <person name="Morin E."/>
            <person name="San Clemente H."/>
            <person name="Chen E.C.H."/>
            <person name="De La Providencia I."/>
            <person name="Hainaut M."/>
            <person name="Kuo A."/>
            <person name="Kohler A."/>
            <person name="Murat C."/>
            <person name="Tang N."/>
            <person name="Roy S."/>
            <person name="Loubradou J."/>
            <person name="Henrissat B."/>
            <person name="Grigoriev I.V."/>
            <person name="Corradi N."/>
            <person name="Roux C."/>
            <person name="Martin F.M."/>
        </authorList>
    </citation>
    <scope>NUCLEOTIDE SEQUENCE [LARGE SCALE GENOMIC DNA]</scope>
    <source>
        <strain evidence="5 6">DAOM 194757</strain>
    </source>
</reference>
<dbReference type="Gene3D" id="3.40.50.300">
    <property type="entry name" value="P-loop containing nucleotide triphosphate hydrolases"/>
    <property type="match status" value="1"/>
</dbReference>
<keyword evidence="2" id="KW-0067">ATP-binding</keyword>
<keyword evidence="3" id="KW-1133">Transmembrane helix</keyword>
<dbReference type="PANTHER" id="PTHR22942">
    <property type="entry name" value="RECA/RAD51/RADA DNA STRAND-PAIRING FAMILY MEMBER"/>
    <property type="match status" value="1"/>
</dbReference>
<dbReference type="GO" id="GO:0070192">
    <property type="term" value="P:chromosome organization involved in meiotic cell cycle"/>
    <property type="evidence" value="ECO:0007669"/>
    <property type="project" value="TreeGrafter"/>
</dbReference>
<evidence type="ECO:0000313" key="6">
    <source>
        <dbReference type="Proteomes" id="UP000266673"/>
    </source>
</evidence>
<dbReference type="InterPro" id="IPR013632">
    <property type="entry name" value="Rad51_C"/>
</dbReference>
<dbReference type="Proteomes" id="UP000266673">
    <property type="component" value="Unassembled WGS sequence"/>
</dbReference>
<dbReference type="Pfam" id="PF08423">
    <property type="entry name" value="Rad51"/>
    <property type="match status" value="1"/>
</dbReference>
<organism evidence="5 6">
    <name type="scientific">Gigaspora rosea</name>
    <dbReference type="NCBI Taxonomy" id="44941"/>
    <lineage>
        <taxon>Eukaryota</taxon>
        <taxon>Fungi</taxon>
        <taxon>Fungi incertae sedis</taxon>
        <taxon>Mucoromycota</taxon>
        <taxon>Glomeromycotina</taxon>
        <taxon>Glomeromycetes</taxon>
        <taxon>Diversisporales</taxon>
        <taxon>Gigasporaceae</taxon>
        <taxon>Gigaspora</taxon>
    </lineage>
</organism>
<dbReference type="InterPro" id="IPR027417">
    <property type="entry name" value="P-loop_NTPase"/>
</dbReference>
<dbReference type="GO" id="GO:0005524">
    <property type="term" value="F:ATP binding"/>
    <property type="evidence" value="ECO:0007669"/>
    <property type="project" value="UniProtKB-KW"/>
</dbReference>
<feature type="domain" description="RecA family profile 1" evidence="4">
    <location>
        <begin position="15"/>
        <end position="77"/>
    </location>
</feature>
<comment type="caution">
    <text evidence="5">The sequence shown here is derived from an EMBL/GenBank/DDBJ whole genome shotgun (WGS) entry which is preliminary data.</text>
</comment>
<name>A0A397VDA9_9GLOM</name>
<dbReference type="STRING" id="44941.A0A397VDA9"/>
<feature type="transmembrane region" description="Helical" evidence="3">
    <location>
        <begin position="53"/>
        <end position="74"/>
    </location>
</feature>
<evidence type="ECO:0000256" key="2">
    <source>
        <dbReference type="ARBA" id="ARBA00022840"/>
    </source>
</evidence>
<evidence type="ECO:0000259" key="4">
    <source>
        <dbReference type="PROSITE" id="PS50162"/>
    </source>
</evidence>
<dbReference type="GO" id="GO:0000730">
    <property type="term" value="P:DNA recombinase assembly"/>
    <property type="evidence" value="ECO:0007669"/>
    <property type="project" value="TreeGrafter"/>
</dbReference>
<keyword evidence="3" id="KW-0812">Transmembrane</keyword>
<keyword evidence="3" id="KW-0472">Membrane</keyword>
<gene>
    <name evidence="5" type="ORF">C2G38_1245129</name>
</gene>
<dbReference type="GO" id="GO:0003690">
    <property type="term" value="F:double-stranded DNA binding"/>
    <property type="evidence" value="ECO:0007669"/>
    <property type="project" value="TreeGrafter"/>
</dbReference>
<dbReference type="EMBL" id="QKWP01000456">
    <property type="protein sequence ID" value="RIB19738.1"/>
    <property type="molecule type" value="Genomic_DNA"/>
</dbReference>
<dbReference type="GO" id="GO:0003697">
    <property type="term" value="F:single-stranded DNA binding"/>
    <property type="evidence" value="ECO:0007669"/>
    <property type="project" value="TreeGrafter"/>
</dbReference>
<sequence>MGFETATKVKERRVQYAYITTGSSKLNKLLGGGIESGSITEVFGEFRTGKSQLCHTLAVTCQVIILLIILYLFFYSF</sequence>
<evidence type="ECO:0000256" key="3">
    <source>
        <dbReference type="SAM" id="Phobius"/>
    </source>
</evidence>
<dbReference type="OrthoDB" id="10251254at2759"/>
<dbReference type="GO" id="GO:0000794">
    <property type="term" value="C:condensed nuclear chromosome"/>
    <property type="evidence" value="ECO:0007669"/>
    <property type="project" value="TreeGrafter"/>
</dbReference>
<keyword evidence="6" id="KW-1185">Reference proteome</keyword>
<dbReference type="GO" id="GO:0006312">
    <property type="term" value="P:mitotic recombination"/>
    <property type="evidence" value="ECO:0007669"/>
    <property type="project" value="TreeGrafter"/>
</dbReference>
<dbReference type="GO" id="GO:0007131">
    <property type="term" value="P:reciprocal meiotic recombination"/>
    <property type="evidence" value="ECO:0007669"/>
    <property type="project" value="TreeGrafter"/>
</dbReference>
<proteinExistence type="predicted"/>
<dbReference type="SUPFAM" id="SSF52540">
    <property type="entry name" value="P-loop containing nucleoside triphosphate hydrolases"/>
    <property type="match status" value="1"/>
</dbReference>
<accession>A0A397VDA9</accession>
<dbReference type="InterPro" id="IPR020588">
    <property type="entry name" value="RecA_ATP-bd"/>
</dbReference>